<feature type="region of interest" description="Disordered" evidence="1">
    <location>
        <begin position="472"/>
        <end position="518"/>
    </location>
</feature>
<evidence type="ECO:0000256" key="1">
    <source>
        <dbReference type="SAM" id="MobiDB-lite"/>
    </source>
</evidence>
<dbReference type="OrthoDB" id="3266941at2759"/>
<feature type="chain" id="PRO_5021419478" description="Dystroglycan-type cadherin-like domain-containing protein" evidence="3">
    <location>
        <begin position="23"/>
        <end position="518"/>
    </location>
</feature>
<keyword evidence="3" id="KW-0732">Signal</keyword>
<feature type="signal peptide" evidence="3">
    <location>
        <begin position="1"/>
        <end position="22"/>
    </location>
</feature>
<protein>
    <recommendedName>
        <fullName evidence="6">Dystroglycan-type cadherin-like domain-containing protein</fullName>
    </recommendedName>
</protein>
<keyword evidence="5" id="KW-1185">Reference proteome</keyword>
<feature type="compositionally biased region" description="Polar residues" evidence="1">
    <location>
        <begin position="219"/>
        <end position="230"/>
    </location>
</feature>
<feature type="compositionally biased region" description="Pro residues" evidence="1">
    <location>
        <begin position="301"/>
        <end position="310"/>
    </location>
</feature>
<proteinExistence type="predicted"/>
<evidence type="ECO:0008006" key="6">
    <source>
        <dbReference type="Google" id="ProtNLM"/>
    </source>
</evidence>
<feature type="compositionally biased region" description="Polar residues" evidence="1">
    <location>
        <begin position="357"/>
        <end position="378"/>
    </location>
</feature>
<dbReference type="Proteomes" id="UP000298327">
    <property type="component" value="Unassembled WGS sequence"/>
</dbReference>
<dbReference type="EMBL" id="SEOQ01000004">
    <property type="protein sequence ID" value="TFY72842.1"/>
    <property type="molecule type" value="Genomic_DNA"/>
</dbReference>
<name>A0A4Y9ZE25_9AGAM</name>
<reference evidence="4 5" key="1">
    <citation type="submission" date="2019-02" db="EMBL/GenBank/DDBJ databases">
        <title>Genome sequencing of the rare red list fungi Dentipellis fragilis.</title>
        <authorList>
            <person name="Buettner E."/>
            <person name="Kellner H."/>
        </authorList>
    </citation>
    <scope>NUCLEOTIDE SEQUENCE [LARGE SCALE GENOMIC DNA]</scope>
    <source>
        <strain evidence="4 5">DSM 105465</strain>
    </source>
</reference>
<feature type="compositionally biased region" description="Polar residues" evidence="1">
    <location>
        <begin position="508"/>
        <end position="518"/>
    </location>
</feature>
<feature type="region of interest" description="Disordered" evidence="1">
    <location>
        <begin position="213"/>
        <end position="244"/>
    </location>
</feature>
<feature type="transmembrane region" description="Helical" evidence="2">
    <location>
        <begin position="250"/>
        <end position="273"/>
    </location>
</feature>
<accession>A0A4Y9ZE25</accession>
<organism evidence="4 5">
    <name type="scientific">Dentipellis fragilis</name>
    <dbReference type="NCBI Taxonomy" id="205917"/>
    <lineage>
        <taxon>Eukaryota</taxon>
        <taxon>Fungi</taxon>
        <taxon>Dikarya</taxon>
        <taxon>Basidiomycota</taxon>
        <taxon>Agaricomycotina</taxon>
        <taxon>Agaricomycetes</taxon>
        <taxon>Russulales</taxon>
        <taxon>Hericiaceae</taxon>
        <taxon>Dentipellis</taxon>
    </lineage>
</organism>
<dbReference type="AlphaFoldDB" id="A0A4Y9ZE25"/>
<keyword evidence="2" id="KW-0812">Transmembrane</keyword>
<evidence type="ECO:0000313" key="5">
    <source>
        <dbReference type="Proteomes" id="UP000298327"/>
    </source>
</evidence>
<feature type="region of interest" description="Disordered" evidence="1">
    <location>
        <begin position="283"/>
        <end position="384"/>
    </location>
</feature>
<evidence type="ECO:0000256" key="3">
    <source>
        <dbReference type="SAM" id="SignalP"/>
    </source>
</evidence>
<comment type="caution">
    <text evidence="4">The sequence shown here is derived from an EMBL/GenBank/DDBJ whole genome shotgun (WGS) entry which is preliminary data.</text>
</comment>
<sequence length="518" mass="54277">MLLVLQLALFVTLTFGPQAVLSKFDSILFSSIEQCGSFNVTFSQGKLPPALPLSLTVVPFNATPFSIPIPSSSWNDSTGTGALITFLPLAAGSTFVASLDDANGNSTGRVSDVIGIQASGNTSCLPTGGAQPAAPFIVTSTVSQCEPFTVTFNNSADSQPPSVRAFVPKGPAFHVQPTPSSGVPGEANYLMNIPRGLEVALLIQDASGNKADSGLITVQGDSSSSTQCFPQPSPSPKPSSPSGKLSKGSIIAIGVVSGAVVGALIISVAFYAMHERRRRRALLGQTPSNVEAKLDRYDSPTTPPAPPPKSPRSLAMYDKDTTGPRYLANPPYPNESYNSSPDNNYLSESRERGGTTVGTSRSLDLPRTPNSAIPNNMRSMDPSDRSLASLDIAGILDAVTDEPNAPHSPASQSPLPTPLLSARSVFKTAEGLDVPQSARLFGRFSGLTMELDPERERADGVESRMSIGVVTPGQADIVPGNPEDYLSEQGSIRSRPFGAGARGRTRSGDSTVRSMLGR</sequence>
<evidence type="ECO:0000313" key="4">
    <source>
        <dbReference type="EMBL" id="TFY72842.1"/>
    </source>
</evidence>
<evidence type="ECO:0000256" key="2">
    <source>
        <dbReference type="SAM" id="Phobius"/>
    </source>
</evidence>
<keyword evidence="2" id="KW-0472">Membrane</keyword>
<feature type="compositionally biased region" description="Low complexity" evidence="1">
    <location>
        <begin position="334"/>
        <end position="345"/>
    </location>
</feature>
<gene>
    <name evidence="4" type="ORF">EVG20_g179</name>
</gene>
<keyword evidence="2" id="KW-1133">Transmembrane helix</keyword>